<keyword evidence="2" id="KW-1185">Reference proteome</keyword>
<name>A0A516SCN5_9NEIS</name>
<reference evidence="2" key="1">
    <citation type="submission" date="2019-07" db="EMBL/GenBank/DDBJ databases">
        <title>Chitinimonas sp. nov., isolated from Ny-Alesund, arctica soil.</title>
        <authorList>
            <person name="Xu Q."/>
            <person name="Peng F."/>
        </authorList>
    </citation>
    <scope>NUCLEOTIDE SEQUENCE [LARGE SCALE GENOMIC DNA]</scope>
    <source>
        <strain evidence="2">R3-44</strain>
    </source>
</reference>
<protein>
    <submittedName>
        <fullName evidence="1">DUF934 domain-containing protein</fullName>
    </submittedName>
</protein>
<dbReference type="AlphaFoldDB" id="A0A516SCN5"/>
<dbReference type="Proteomes" id="UP000317550">
    <property type="component" value="Chromosome"/>
</dbReference>
<evidence type="ECO:0000313" key="1">
    <source>
        <dbReference type="EMBL" id="QDQ25915.1"/>
    </source>
</evidence>
<dbReference type="InterPro" id="IPR008318">
    <property type="entry name" value="UCP030820"/>
</dbReference>
<dbReference type="PIRSF" id="PIRSF030820">
    <property type="entry name" value="UCP030820"/>
    <property type="match status" value="1"/>
</dbReference>
<accession>A0A516SCN5</accession>
<gene>
    <name evidence="1" type="ORF">FNU76_05860</name>
</gene>
<dbReference type="KEGG" id="cari:FNU76_05860"/>
<sequence length="171" mass="19538">MGKSPHLIRLDRASGRREIVANHWLRVAEASDDAVPPHTLLPLSEWLARRDELLERTDVGVWFKPDDEPESLGDDARRLSVIAVDFPAFTDGRGFSIGRLLRERYGYAGELRAVGDVFKDTMLYLRRCGFDAFEVRIDKDVEDAAKGLDDFDEFYQNGVDQPLPLFRRRSA</sequence>
<dbReference type="RefSeq" id="WP_143856838.1">
    <property type="nucleotide sequence ID" value="NZ_CP041730.1"/>
</dbReference>
<dbReference type="Pfam" id="PF06073">
    <property type="entry name" value="DUF934"/>
    <property type="match status" value="1"/>
</dbReference>
<dbReference type="OrthoDB" id="9800421at2"/>
<evidence type="ECO:0000313" key="2">
    <source>
        <dbReference type="Proteomes" id="UP000317550"/>
    </source>
</evidence>
<organism evidence="1 2">
    <name type="scientific">Chitinimonas arctica</name>
    <dbReference type="NCBI Taxonomy" id="2594795"/>
    <lineage>
        <taxon>Bacteria</taxon>
        <taxon>Pseudomonadati</taxon>
        <taxon>Pseudomonadota</taxon>
        <taxon>Betaproteobacteria</taxon>
        <taxon>Neisseriales</taxon>
        <taxon>Chitinibacteraceae</taxon>
        <taxon>Chitinimonas</taxon>
    </lineage>
</organism>
<dbReference type="EMBL" id="CP041730">
    <property type="protein sequence ID" value="QDQ25915.1"/>
    <property type="molecule type" value="Genomic_DNA"/>
</dbReference>
<proteinExistence type="predicted"/>